<dbReference type="Pfam" id="PF19050">
    <property type="entry name" value="PhoD_2"/>
    <property type="match status" value="3"/>
</dbReference>
<dbReference type="Proteomes" id="UP000095085">
    <property type="component" value="Unassembled WGS sequence"/>
</dbReference>
<evidence type="ECO:0000313" key="3">
    <source>
        <dbReference type="Proteomes" id="UP000095085"/>
    </source>
</evidence>
<proteinExistence type="predicted"/>
<dbReference type="CDD" id="cd07389">
    <property type="entry name" value="MPP_PhoD"/>
    <property type="match status" value="1"/>
</dbReference>
<dbReference type="InterPro" id="IPR043904">
    <property type="entry name" value="PhoD_2-like"/>
</dbReference>
<evidence type="ECO:0000313" key="2">
    <source>
        <dbReference type="EMBL" id="ODV67958.1"/>
    </source>
</evidence>
<evidence type="ECO:0000259" key="1">
    <source>
        <dbReference type="Pfam" id="PF19050"/>
    </source>
</evidence>
<protein>
    <recommendedName>
        <fullName evidence="1">PhoD-like phosphatase domain-containing protein</fullName>
    </recommendedName>
</protein>
<organism evidence="2 3">
    <name type="scientific">Hyphopichia burtonii NRRL Y-1933</name>
    <dbReference type="NCBI Taxonomy" id="984485"/>
    <lineage>
        <taxon>Eukaryota</taxon>
        <taxon>Fungi</taxon>
        <taxon>Dikarya</taxon>
        <taxon>Ascomycota</taxon>
        <taxon>Saccharomycotina</taxon>
        <taxon>Pichiomycetes</taxon>
        <taxon>Debaryomycetaceae</taxon>
        <taxon>Hyphopichia</taxon>
    </lineage>
</organism>
<dbReference type="PANTHER" id="PTHR46689:SF1">
    <property type="entry name" value="PHOD-LIKE PHOSPHATASE DOMAIN-CONTAINING PROTEIN"/>
    <property type="match status" value="1"/>
</dbReference>
<feature type="domain" description="PhoD-like phosphatase" evidence="1">
    <location>
        <begin position="151"/>
        <end position="418"/>
    </location>
</feature>
<dbReference type="InterPro" id="IPR018946">
    <property type="entry name" value="PhoD-like_MPP"/>
</dbReference>
<dbReference type="InterPro" id="IPR038607">
    <property type="entry name" value="PhoD-like_sf"/>
</dbReference>
<feature type="domain" description="PhoD-like phosphatase" evidence="1">
    <location>
        <begin position="427"/>
        <end position="502"/>
    </location>
</feature>
<dbReference type="GO" id="GO:0005886">
    <property type="term" value="C:plasma membrane"/>
    <property type="evidence" value="ECO:0007669"/>
    <property type="project" value="EnsemblFungi"/>
</dbReference>
<dbReference type="STRING" id="984485.A0A1E4RL06"/>
<dbReference type="GeneID" id="30997806"/>
<accession>A0A1E4RL06</accession>
<dbReference type="PANTHER" id="PTHR46689">
    <property type="entry name" value="MEMBRANE PROTEIN, PUTATIVE-RELATED"/>
    <property type="match status" value="1"/>
</dbReference>
<dbReference type="EMBL" id="KV454540">
    <property type="protein sequence ID" value="ODV67958.1"/>
    <property type="molecule type" value="Genomic_DNA"/>
</dbReference>
<gene>
    <name evidence="2" type="ORF">HYPBUDRAFT_240009</name>
</gene>
<feature type="domain" description="PhoD-like phosphatase" evidence="1">
    <location>
        <begin position="530"/>
        <end position="608"/>
    </location>
</feature>
<keyword evidence="3" id="KW-1185">Reference proteome</keyword>
<reference evidence="3" key="1">
    <citation type="submission" date="2016-05" db="EMBL/GenBank/DDBJ databases">
        <title>Comparative genomics of biotechnologically important yeasts.</title>
        <authorList>
            <consortium name="DOE Joint Genome Institute"/>
            <person name="Riley R."/>
            <person name="Haridas S."/>
            <person name="Wolfe K.H."/>
            <person name="Lopes M.R."/>
            <person name="Hittinger C.T."/>
            <person name="Goker M."/>
            <person name="Salamov A."/>
            <person name="Wisecaver J."/>
            <person name="Long T.M."/>
            <person name="Aerts A.L."/>
            <person name="Barry K."/>
            <person name="Choi C."/>
            <person name="Clum A."/>
            <person name="Coughlan A.Y."/>
            <person name="Deshpande S."/>
            <person name="Douglass A.P."/>
            <person name="Hanson S.J."/>
            <person name="Klenk H.-P."/>
            <person name="Labutti K."/>
            <person name="Lapidus A."/>
            <person name="Lindquist E."/>
            <person name="Lipzen A."/>
            <person name="Meier-Kolthoff J.P."/>
            <person name="Ohm R.A."/>
            <person name="Otillar R.P."/>
            <person name="Pangilinan J."/>
            <person name="Peng Y."/>
            <person name="Rokas A."/>
            <person name="Rosa C.A."/>
            <person name="Scheuner C."/>
            <person name="Sibirny A.A."/>
            <person name="Slot J.C."/>
            <person name="Stielow J.B."/>
            <person name="Sun H."/>
            <person name="Kurtzman C.P."/>
            <person name="Blackwell M."/>
            <person name="Grigoriev I.V."/>
            <person name="Jeffries T.W."/>
        </authorList>
    </citation>
    <scope>NUCLEOTIDE SEQUENCE [LARGE SCALE GENOMIC DNA]</scope>
    <source>
        <strain evidence="3">NRRL Y-1933</strain>
    </source>
</reference>
<sequence>MISKTNDDWFEPIPIDEYILLNKHSSDNIPDTCPIDEALPDGLDVRCGPILRLLGTLENGESNYRGSIMLVVKKNEIKPKITFKIGNASNEEVEPTFENGEFPSVLFFEQDEFEFWRFNINLNLVEYEQKIQYYINGTFKKSQQFFIPAVNESMNVVSFSCNGFSLGTDTSNYKSSLWLDVLKKHAKQHYHVMLGGGDQIYCDSIKIKSSLLEEWANEISVHKKREWKVSDDMLKQFENYYLHAYLDWFGKGYWVGTNGKTLQKIFPLTMAQIPSVNIYDDHDIIDGFGSYADATMAQDVFATIGNVAYKYYMLFQHQISLDEKAYSNDPSWILGNKQGPYIKQPSHSNFMRLGKEISLVGIDCRTERKLKQIVSPSTYNLIFQRLNKEIKQNPETKHLLVMLGVPILYPRLVWLEAILTNPVLKPIKKLAARGIINRGLVNEFDGGVEVLDDLNDHWCSKNHKRERNELIKNLMEFGAENGVRITILSGDVHLCCIGRLKSKYYHHPHSHPLHLSSDEAENKNFDTLNHPQTDARLIFNVISSAIINAPPPSAMASLLDRRSKIHHFNKDTDEDIIPIFNKDTDGSQRDNLQFLNKRNWSDLILAKQSYLYKDQVDQGISKFPSSLFDDDLSQMEKRELNERYVKYPLLNDSLVTTLHVENDGNDFEANTASYEVLIPKLEGKYTFDSAPIKHLA</sequence>
<name>A0A1E4RL06_9ASCO</name>
<dbReference type="OrthoDB" id="2419400at2759"/>
<dbReference type="RefSeq" id="XP_020077025.1">
    <property type="nucleotide sequence ID" value="XM_020223257.1"/>
</dbReference>
<dbReference type="AlphaFoldDB" id="A0A1E4RL06"/>
<dbReference type="Gene3D" id="3.60.21.70">
    <property type="entry name" value="PhoD-like phosphatase"/>
    <property type="match status" value="1"/>
</dbReference>